<sequence>MRYTCRSNGNGKIPVEGSLFEVQCCEIAVASIEPTNEEFYDGNITGRRFTTATAGFLEFSIVSAYDISVFPVAAILVKPLTITRTMSSSKTESECTVYESSFGGFDTTPFTRPRPGLELFWIAMCETLQSCAGGDSITPTVERTGFVYQPWQNHELTEKRSTAKVRHSFTVFWSNLYYESYMNP</sequence>
<gene>
    <name evidence="1" type="ORF">GYMLUDRAFT_63853</name>
</gene>
<accession>A0A0D0BEZ0</accession>
<name>A0A0D0BEZ0_9AGAR</name>
<evidence type="ECO:0000313" key="1">
    <source>
        <dbReference type="EMBL" id="KIK53211.1"/>
    </source>
</evidence>
<proteinExistence type="predicted"/>
<organism evidence="1 2">
    <name type="scientific">Collybiopsis luxurians FD-317 M1</name>
    <dbReference type="NCBI Taxonomy" id="944289"/>
    <lineage>
        <taxon>Eukaryota</taxon>
        <taxon>Fungi</taxon>
        <taxon>Dikarya</taxon>
        <taxon>Basidiomycota</taxon>
        <taxon>Agaricomycotina</taxon>
        <taxon>Agaricomycetes</taxon>
        <taxon>Agaricomycetidae</taxon>
        <taxon>Agaricales</taxon>
        <taxon>Marasmiineae</taxon>
        <taxon>Omphalotaceae</taxon>
        <taxon>Collybiopsis</taxon>
        <taxon>Collybiopsis luxurians</taxon>
    </lineage>
</organism>
<evidence type="ECO:0000313" key="2">
    <source>
        <dbReference type="Proteomes" id="UP000053593"/>
    </source>
</evidence>
<protein>
    <submittedName>
        <fullName evidence="1">Uncharacterized protein</fullName>
    </submittedName>
</protein>
<dbReference type="AlphaFoldDB" id="A0A0D0BEZ0"/>
<keyword evidence="2" id="KW-1185">Reference proteome</keyword>
<dbReference type="Proteomes" id="UP000053593">
    <property type="component" value="Unassembled WGS sequence"/>
</dbReference>
<dbReference type="HOGENOM" id="CLU_1468321_0_0_1"/>
<dbReference type="EMBL" id="KN834832">
    <property type="protein sequence ID" value="KIK53211.1"/>
    <property type="molecule type" value="Genomic_DNA"/>
</dbReference>
<reference evidence="1 2" key="1">
    <citation type="submission" date="2014-04" db="EMBL/GenBank/DDBJ databases">
        <title>Evolutionary Origins and Diversification of the Mycorrhizal Mutualists.</title>
        <authorList>
            <consortium name="DOE Joint Genome Institute"/>
            <consortium name="Mycorrhizal Genomics Consortium"/>
            <person name="Kohler A."/>
            <person name="Kuo A."/>
            <person name="Nagy L.G."/>
            <person name="Floudas D."/>
            <person name="Copeland A."/>
            <person name="Barry K.W."/>
            <person name="Cichocki N."/>
            <person name="Veneault-Fourrey C."/>
            <person name="LaButti K."/>
            <person name="Lindquist E.A."/>
            <person name="Lipzen A."/>
            <person name="Lundell T."/>
            <person name="Morin E."/>
            <person name="Murat C."/>
            <person name="Riley R."/>
            <person name="Ohm R."/>
            <person name="Sun H."/>
            <person name="Tunlid A."/>
            <person name="Henrissat B."/>
            <person name="Grigoriev I.V."/>
            <person name="Hibbett D.S."/>
            <person name="Martin F."/>
        </authorList>
    </citation>
    <scope>NUCLEOTIDE SEQUENCE [LARGE SCALE GENOMIC DNA]</scope>
    <source>
        <strain evidence="1 2">FD-317 M1</strain>
    </source>
</reference>